<feature type="region of interest" description="Disordered" evidence="1">
    <location>
        <begin position="1206"/>
        <end position="1226"/>
    </location>
</feature>
<feature type="compositionally biased region" description="Polar residues" evidence="1">
    <location>
        <begin position="511"/>
        <end position="522"/>
    </location>
</feature>
<evidence type="ECO:0000256" key="1">
    <source>
        <dbReference type="SAM" id="MobiDB-lite"/>
    </source>
</evidence>
<feature type="region of interest" description="Disordered" evidence="1">
    <location>
        <begin position="448"/>
        <end position="531"/>
    </location>
</feature>
<sequence length="1332" mass="140949">MFSSFTQFLPSALQNTISSHSPPHEQEEKPLPQSNFDPSTDDEGDEDELIRQQSQQMEDEDKRKVKSKKEKDGKMATETLVFVRPPPSKTNHPLNLQVQLVPPNARPPSGVQMPSTPTSAASFASTSSDGDALSRTSTNHSDYSSNYASNSTTSFASIASSSADTSSTKSGSSGRSARRIIPLYNLQAHNVLPNVIADAGTDAKIAKFQKKGLELIDLAVLEPVEVWGVRNRTGEKQAKKQGMRISVDETGTIVHTGLGVKPAGLPSSRATGGFLQPKGTRDGSRPGTPSANSSVLSLNSNSTHFSNQPQLVISPPPPSASIHPPASAPPVSGTFPASQLPPKSPTPPSRPIDIAPTIAEHPHDATPPAIVVSTTPTKKSSAANLFGKFKFNSKRNSALNPLSSQSSSSPEILPSNGAPELGSSTPPQPPVQSQLSDIAKFAMAPMNAKRPSTLSAPLSPASISSQNSNTPTPTPTTPHPRGGERHQNAGYSEDEVGPTPTGSPAVAAFNLSPTETGSSGNASPRPLSIGGALTRGRNKFISGIKGAATASMVDSPPASSSPLASSTLDQQLPQQMGSPPSVGGAKGFFNKLTAGITGNNERNQQGQLAGPSRVSGLFTRESERSRESVDSNTSGNNGREGRGTTSPFGRLLHHSGSQQFIGKGNFASPTASGASSVNPSPRPSQDQSSLPHVPVPLTLSTSNGGSAAPSPLPLPAGTPFQNQTFSLQQQAQLHAHQLSLRQLQLRPPVLGIQPTYVSASQAYVDQHQPTPSTVNLTLNLPALEELAVGNGTNLSGHNGNGGSGTALNKMESFSSFGEADESVASASISGSRRRRRSRPRASDGMSAAASTTGTSSRRTSLNLERDKDGMLVTTPGSTNALMQANSGGSQMSQLVQQGERKEKERALMYVWLVARWLKKRGSPPSRGTSIHAQSASESNGNGNGGAGGRARDLFRDILPRRDKDGENRSMLGSDREAKRGSWHAGAGIGLLPSLGAFHHTQSASSSSAAHVPLGMDGKPLVLGPVVGGGFEVRFEWKRAKTRSSKAKHKGDDGDTAGNKRGRSKVKERKKSGYPEVKERDMAVEEGVQDDDTPRIIQGSMVETSPKKMSLADQKRVNRASTISIGSLAGRENEGSDSPSRASSRRRVSILLKRHKDEGGEGEVEEDEGDEDDDSDSEDSETPWVCTLKVRKIYHVQAPKGTTTIVDSVASISNGEGSGRREEKGEQDQMLRLKVGTLSPTPHHPKVVAMLKVPFPLPDVEVERMKLVKRKPMYGQNSQEEDEGEEDPYYGLTLSAEDIKDIVCSTGLWLVVREGFGGVGKVNRKGDGWKIRG</sequence>
<feature type="compositionally biased region" description="Low complexity" evidence="1">
    <location>
        <begin position="290"/>
        <end position="302"/>
    </location>
</feature>
<feature type="region of interest" description="Disordered" evidence="1">
    <location>
        <begin position="1"/>
        <end position="149"/>
    </location>
</feature>
<evidence type="ECO:0000313" key="3">
    <source>
        <dbReference type="Proteomes" id="UP000541558"/>
    </source>
</evidence>
<dbReference type="EMBL" id="JAACJK010000163">
    <property type="protein sequence ID" value="KAF5326496.1"/>
    <property type="molecule type" value="Genomic_DNA"/>
</dbReference>
<feature type="region of interest" description="Disordered" evidence="1">
    <location>
        <begin position="822"/>
        <end position="899"/>
    </location>
</feature>
<feature type="compositionally biased region" description="Polar residues" evidence="1">
    <location>
        <begin position="925"/>
        <end position="938"/>
    </location>
</feature>
<dbReference type="OrthoDB" id="2590746at2759"/>
<organism evidence="2 3">
    <name type="scientific">Ephemerocybe angulata</name>
    <dbReference type="NCBI Taxonomy" id="980116"/>
    <lineage>
        <taxon>Eukaryota</taxon>
        <taxon>Fungi</taxon>
        <taxon>Dikarya</taxon>
        <taxon>Basidiomycota</taxon>
        <taxon>Agaricomycotina</taxon>
        <taxon>Agaricomycetes</taxon>
        <taxon>Agaricomycetidae</taxon>
        <taxon>Agaricales</taxon>
        <taxon>Agaricineae</taxon>
        <taxon>Psathyrellaceae</taxon>
        <taxon>Ephemerocybe</taxon>
    </lineage>
</organism>
<feature type="compositionally biased region" description="Basic residues" evidence="1">
    <location>
        <begin position="1059"/>
        <end position="1069"/>
    </location>
</feature>
<keyword evidence="3" id="KW-1185">Reference proteome</keyword>
<feature type="compositionally biased region" description="Low complexity" evidence="1">
    <location>
        <begin position="397"/>
        <end position="416"/>
    </location>
</feature>
<dbReference type="Proteomes" id="UP000541558">
    <property type="component" value="Unassembled WGS sequence"/>
</dbReference>
<feature type="compositionally biased region" description="Polar residues" evidence="1">
    <location>
        <begin position="567"/>
        <end position="578"/>
    </location>
</feature>
<protein>
    <submittedName>
        <fullName evidence="2">Uncharacterized protein</fullName>
    </submittedName>
</protein>
<proteinExistence type="predicted"/>
<feature type="compositionally biased region" description="Low complexity" evidence="1">
    <location>
        <begin position="555"/>
        <end position="566"/>
    </location>
</feature>
<feature type="compositionally biased region" description="Polar residues" evidence="1">
    <location>
        <begin position="596"/>
        <end position="607"/>
    </location>
</feature>
<feature type="compositionally biased region" description="Basic and acidic residues" evidence="1">
    <location>
        <begin position="620"/>
        <end position="629"/>
    </location>
</feature>
<feature type="compositionally biased region" description="Acidic residues" evidence="1">
    <location>
        <begin position="39"/>
        <end position="48"/>
    </location>
</feature>
<feature type="compositionally biased region" description="Basic residues" evidence="1">
    <location>
        <begin position="1039"/>
        <end position="1048"/>
    </location>
</feature>
<reference evidence="2 3" key="1">
    <citation type="journal article" date="2020" name="ISME J.">
        <title>Uncovering the hidden diversity of litter-decomposition mechanisms in mushroom-forming fungi.</title>
        <authorList>
            <person name="Floudas D."/>
            <person name="Bentzer J."/>
            <person name="Ahren D."/>
            <person name="Johansson T."/>
            <person name="Persson P."/>
            <person name="Tunlid A."/>
        </authorList>
    </citation>
    <scope>NUCLEOTIDE SEQUENCE [LARGE SCALE GENOMIC DNA]</scope>
    <source>
        <strain evidence="2 3">CBS 175.51</strain>
    </source>
</reference>
<feature type="compositionally biased region" description="Basic and acidic residues" evidence="1">
    <location>
        <begin position="949"/>
        <end position="979"/>
    </location>
</feature>
<gene>
    <name evidence="2" type="ORF">D9611_000773</name>
</gene>
<feature type="compositionally biased region" description="Polar residues" evidence="1">
    <location>
        <begin position="89"/>
        <end position="98"/>
    </location>
</feature>
<feature type="compositionally biased region" description="Basic and acidic residues" evidence="1">
    <location>
        <begin position="1217"/>
        <end position="1226"/>
    </location>
</feature>
<feature type="compositionally biased region" description="Low complexity" evidence="1">
    <location>
        <begin position="451"/>
        <end position="465"/>
    </location>
</feature>
<comment type="caution">
    <text evidence="2">The sequence shown here is derived from an EMBL/GenBank/DDBJ whole genome shotgun (WGS) entry which is preliminary data.</text>
</comment>
<feature type="compositionally biased region" description="Polar residues" evidence="1">
    <location>
        <begin position="1"/>
        <end position="21"/>
    </location>
</feature>
<feature type="region of interest" description="Disordered" evidence="1">
    <location>
        <begin position="258"/>
        <end position="369"/>
    </location>
</feature>
<feature type="compositionally biased region" description="Polar residues" evidence="1">
    <location>
        <begin position="667"/>
        <end position="690"/>
    </location>
</feature>
<feature type="region of interest" description="Disordered" evidence="1">
    <location>
        <begin position="921"/>
        <end position="979"/>
    </location>
</feature>
<feature type="compositionally biased region" description="Polar residues" evidence="1">
    <location>
        <begin position="874"/>
        <end position="896"/>
    </location>
</feature>
<feature type="compositionally biased region" description="Low complexity" evidence="1">
    <location>
        <begin position="114"/>
        <end position="128"/>
    </location>
</feature>
<feature type="compositionally biased region" description="Basic and acidic residues" evidence="1">
    <location>
        <begin position="1070"/>
        <end position="1082"/>
    </location>
</feature>
<feature type="compositionally biased region" description="Basic residues" evidence="1">
    <location>
        <begin position="1142"/>
        <end position="1153"/>
    </location>
</feature>
<feature type="region of interest" description="Disordered" evidence="1">
    <location>
        <begin position="397"/>
        <end position="433"/>
    </location>
</feature>
<accession>A0A8H5BNV5</accession>
<feature type="region of interest" description="Disordered" evidence="1">
    <location>
        <begin position="1039"/>
        <end position="1182"/>
    </location>
</feature>
<feature type="compositionally biased region" description="Acidic residues" evidence="1">
    <location>
        <begin position="1159"/>
        <end position="1180"/>
    </location>
</feature>
<evidence type="ECO:0000313" key="2">
    <source>
        <dbReference type="EMBL" id="KAF5326496.1"/>
    </source>
</evidence>
<feature type="compositionally biased region" description="Polar residues" evidence="1">
    <location>
        <begin position="630"/>
        <end position="647"/>
    </location>
</feature>
<feature type="region of interest" description="Disordered" evidence="1">
    <location>
        <begin position="550"/>
        <end position="720"/>
    </location>
</feature>
<feature type="compositionally biased region" description="Low complexity" evidence="1">
    <location>
        <begin position="320"/>
        <end position="341"/>
    </location>
</feature>
<name>A0A8H5BNV5_9AGAR</name>
<feature type="compositionally biased region" description="Low complexity" evidence="1">
    <location>
        <begin position="842"/>
        <end position="860"/>
    </location>
</feature>